<accession>A0A7V2ZHF9</accession>
<evidence type="ECO:0000313" key="3">
    <source>
        <dbReference type="EMBL" id="HFI90058.1"/>
    </source>
</evidence>
<gene>
    <name evidence="3" type="ORF">ENS31_00850</name>
</gene>
<evidence type="ECO:0000256" key="1">
    <source>
        <dbReference type="SAM" id="Phobius"/>
    </source>
</evidence>
<keyword evidence="1" id="KW-0812">Transmembrane</keyword>
<dbReference type="Pfam" id="PF05362">
    <property type="entry name" value="Lon_C"/>
    <property type="match status" value="1"/>
</dbReference>
<proteinExistence type="predicted"/>
<dbReference type="GO" id="GO:0004176">
    <property type="term" value="F:ATP-dependent peptidase activity"/>
    <property type="evidence" value="ECO:0007669"/>
    <property type="project" value="InterPro"/>
</dbReference>
<dbReference type="GO" id="GO:0004252">
    <property type="term" value="F:serine-type endopeptidase activity"/>
    <property type="evidence" value="ECO:0007669"/>
    <property type="project" value="InterPro"/>
</dbReference>
<evidence type="ECO:0000259" key="2">
    <source>
        <dbReference type="Pfam" id="PF05362"/>
    </source>
</evidence>
<dbReference type="AlphaFoldDB" id="A0A7V2ZHF9"/>
<sequence>MRVMQGQNGTSILAFLEEEIKRINFISSEYHSRKLEVYLYLPLFEKILQQKNSAIVEAYLTQLTPAFIHAILSRSFEGFNPELLSRIKHILTAIERFDFLKKLKTDIPSCRIKVEKESEILLSVLNGNSVHKKEENIQIPLLETSEQNEIVLGVLESITVKINKRKDENKFLIVPSEKDLEQTLDEQIKITWKLAKQYCEQFVKSIKDYHEVVIHFNRRSGLCRGNSLGLALTITFIEELLRLYNPVYITQSQSGLAITGGLDEEGKVLPVGDEIIKLKTELVFYSTVDQLVIPKHNEFAAKEKLDELKQKYPERKLKITAVEDLDDLLNRRNIIEIKKINPIVRTAKFAKRNVFTVFLIALLTGLFTALLTVDLDDNPSFVTLDGQKAYIKNKNGKTLFNFPYLADKHDIENPKSTYAFFKIVDINLDGDNEIIYVDENLNENTKSQKISSIKCVDKDFNTIWSYSFLDTVYSEREILLPPYGFRLIDTATIDGMRVMLFWVNNGPSFSTAISGVELNSGKRIKDTFWGSGHTNSAIKRDINNDGRDDIVANGVDNGFEDAVAWGIELSKLNGYRPTTREYQIKGFKEADLIFYLRIPKQDVDKYLGVRNPSSWHYSLNFREYDKSFSFDIFTNTSPRTQFKSDFINSYVIIIDSNLTVSDVVINSSFRVFRDSLVAQGKINPPYTDTQEYKEIIKNSVLYWKNGKWVKREDLGQ</sequence>
<comment type="caution">
    <text evidence="3">The sequence shown here is derived from an EMBL/GenBank/DDBJ whole genome shotgun (WGS) entry which is preliminary data.</text>
</comment>
<organism evidence="3">
    <name type="scientific">Ignavibacterium album</name>
    <dbReference type="NCBI Taxonomy" id="591197"/>
    <lineage>
        <taxon>Bacteria</taxon>
        <taxon>Pseudomonadati</taxon>
        <taxon>Ignavibacteriota</taxon>
        <taxon>Ignavibacteria</taxon>
        <taxon>Ignavibacteriales</taxon>
        <taxon>Ignavibacteriaceae</taxon>
        <taxon>Ignavibacterium</taxon>
    </lineage>
</organism>
<name>A0A7V2ZHF9_9BACT</name>
<keyword evidence="1" id="KW-1133">Transmembrane helix</keyword>
<feature type="transmembrane region" description="Helical" evidence="1">
    <location>
        <begin position="354"/>
        <end position="373"/>
    </location>
</feature>
<keyword evidence="1" id="KW-0472">Membrane</keyword>
<dbReference type="EMBL" id="DSUJ01000002">
    <property type="protein sequence ID" value="HFI90058.1"/>
    <property type="molecule type" value="Genomic_DNA"/>
</dbReference>
<dbReference type="Gene3D" id="3.30.230.10">
    <property type="match status" value="1"/>
</dbReference>
<dbReference type="InterPro" id="IPR020568">
    <property type="entry name" value="Ribosomal_Su5_D2-typ_SF"/>
</dbReference>
<dbReference type="InterPro" id="IPR008269">
    <property type="entry name" value="Lon_proteolytic"/>
</dbReference>
<dbReference type="GO" id="GO:0006508">
    <property type="term" value="P:proteolysis"/>
    <property type="evidence" value="ECO:0007669"/>
    <property type="project" value="InterPro"/>
</dbReference>
<reference evidence="3" key="1">
    <citation type="journal article" date="2020" name="mSystems">
        <title>Genome- and Community-Level Interaction Insights into Carbon Utilization and Element Cycling Functions of Hydrothermarchaeota in Hydrothermal Sediment.</title>
        <authorList>
            <person name="Zhou Z."/>
            <person name="Liu Y."/>
            <person name="Xu W."/>
            <person name="Pan J."/>
            <person name="Luo Z.H."/>
            <person name="Li M."/>
        </authorList>
    </citation>
    <scope>NUCLEOTIDE SEQUENCE [LARGE SCALE GENOMIC DNA]</scope>
    <source>
        <strain evidence="3">SpSt-479</strain>
    </source>
</reference>
<dbReference type="InterPro" id="IPR014721">
    <property type="entry name" value="Ribsml_uS5_D2-typ_fold_subgr"/>
</dbReference>
<feature type="domain" description="Lon proteolytic" evidence="2">
    <location>
        <begin position="180"/>
        <end position="330"/>
    </location>
</feature>
<dbReference type="SUPFAM" id="SSF54211">
    <property type="entry name" value="Ribosomal protein S5 domain 2-like"/>
    <property type="match status" value="1"/>
</dbReference>
<protein>
    <recommendedName>
        <fullName evidence="2">Lon proteolytic domain-containing protein</fullName>
    </recommendedName>
</protein>